<comment type="caution">
    <text evidence="1">The sequence shown here is derived from an EMBL/GenBank/DDBJ whole genome shotgun (WGS) entry which is preliminary data.</text>
</comment>
<keyword evidence="2" id="KW-1185">Reference proteome</keyword>
<gene>
    <name evidence="1" type="ORF">ODALV1_LOCUS21180</name>
</gene>
<dbReference type="EMBL" id="CAXLJM020000069">
    <property type="protein sequence ID" value="CAL8125904.1"/>
    <property type="molecule type" value="Genomic_DNA"/>
</dbReference>
<name>A0ABP1RD21_9HEXA</name>
<evidence type="ECO:0000313" key="1">
    <source>
        <dbReference type="EMBL" id="CAL8125904.1"/>
    </source>
</evidence>
<organism evidence="1 2">
    <name type="scientific">Orchesella dallaii</name>
    <dbReference type="NCBI Taxonomy" id="48710"/>
    <lineage>
        <taxon>Eukaryota</taxon>
        <taxon>Metazoa</taxon>
        <taxon>Ecdysozoa</taxon>
        <taxon>Arthropoda</taxon>
        <taxon>Hexapoda</taxon>
        <taxon>Collembola</taxon>
        <taxon>Entomobryomorpha</taxon>
        <taxon>Entomobryoidea</taxon>
        <taxon>Orchesellidae</taxon>
        <taxon>Orchesellinae</taxon>
        <taxon>Orchesella</taxon>
    </lineage>
</organism>
<proteinExistence type="predicted"/>
<sequence length="161" mass="18826">MFFDSYMYTGFLALQMDIDRMILGFTQIITENTYVNFFPGSNCTCKVSILAGISDAFYHVMYLPYSRTQYFTPYSHKFQMILHEMIHRHSDQYHENVNTFTVKGDDYLLSVPNKGSDREFFQRSVICTTILVFSFASLIPSEQRRIVTEKEKGLKVFLSIV</sequence>
<accession>A0ABP1RD21</accession>
<protein>
    <submittedName>
        <fullName evidence="1">Uncharacterized protein</fullName>
    </submittedName>
</protein>
<reference evidence="1 2" key="1">
    <citation type="submission" date="2024-08" db="EMBL/GenBank/DDBJ databases">
        <authorList>
            <person name="Cucini C."/>
            <person name="Frati F."/>
        </authorList>
    </citation>
    <scope>NUCLEOTIDE SEQUENCE [LARGE SCALE GENOMIC DNA]</scope>
</reference>
<evidence type="ECO:0000313" key="2">
    <source>
        <dbReference type="Proteomes" id="UP001642540"/>
    </source>
</evidence>
<dbReference type="Proteomes" id="UP001642540">
    <property type="component" value="Unassembled WGS sequence"/>
</dbReference>